<keyword evidence="2" id="KW-1185">Reference proteome</keyword>
<protein>
    <recommendedName>
        <fullName evidence="3">CHAT domain-containing protein</fullName>
    </recommendedName>
</protein>
<dbReference type="RefSeq" id="WP_381261273.1">
    <property type="nucleotide sequence ID" value="NZ_JBHTBI010000049.1"/>
</dbReference>
<reference evidence="2" key="1">
    <citation type="journal article" date="2019" name="Int. J. Syst. Evol. Microbiol.">
        <title>The Global Catalogue of Microorganisms (GCM) 10K type strain sequencing project: providing services to taxonomists for standard genome sequencing and annotation.</title>
        <authorList>
            <consortium name="The Broad Institute Genomics Platform"/>
            <consortium name="The Broad Institute Genome Sequencing Center for Infectious Disease"/>
            <person name="Wu L."/>
            <person name="Ma J."/>
        </authorList>
    </citation>
    <scope>NUCLEOTIDE SEQUENCE [LARGE SCALE GENOMIC DNA]</scope>
    <source>
        <strain evidence="2">CGMCC 4.7198</strain>
    </source>
</reference>
<sequence length="132" mass="14394">MDQYTPAVLHIAARSAFGGVHLTQEGSDLSIAYRDLYRQIARVRSPPRLVILNVCDSVALADQMARTIAAVISWPFAISDDQAQIFTRQLYCSLTGQRSIAESCKDSEAALTGPHPDCPPPVLHGLATNRVF</sequence>
<comment type="caution">
    <text evidence="1">The sequence shown here is derived from an EMBL/GenBank/DDBJ whole genome shotgun (WGS) entry which is preliminary data.</text>
</comment>
<proteinExistence type="predicted"/>
<evidence type="ECO:0008006" key="3">
    <source>
        <dbReference type="Google" id="ProtNLM"/>
    </source>
</evidence>
<gene>
    <name evidence="1" type="ORF">ACFQZP_23720</name>
</gene>
<dbReference type="EMBL" id="JBHTEC010000001">
    <property type="protein sequence ID" value="MFD0284625.1"/>
    <property type="molecule type" value="Genomic_DNA"/>
</dbReference>
<name>A0ABW2VN31_9ACTN</name>
<accession>A0ABW2VN31</accession>
<evidence type="ECO:0000313" key="1">
    <source>
        <dbReference type="EMBL" id="MFD0284625.1"/>
    </source>
</evidence>
<dbReference type="Proteomes" id="UP001596957">
    <property type="component" value="Unassembled WGS sequence"/>
</dbReference>
<organism evidence="1 2">
    <name type="scientific">Streptomyces lutosisoli</name>
    <dbReference type="NCBI Taxonomy" id="2665721"/>
    <lineage>
        <taxon>Bacteria</taxon>
        <taxon>Bacillati</taxon>
        <taxon>Actinomycetota</taxon>
        <taxon>Actinomycetes</taxon>
        <taxon>Kitasatosporales</taxon>
        <taxon>Streptomycetaceae</taxon>
        <taxon>Streptomyces</taxon>
    </lineage>
</organism>
<evidence type="ECO:0000313" key="2">
    <source>
        <dbReference type="Proteomes" id="UP001596957"/>
    </source>
</evidence>